<dbReference type="EMBL" id="JACEQY010000017">
    <property type="protein sequence ID" value="MBA4863010.1"/>
    <property type="molecule type" value="Genomic_DNA"/>
</dbReference>
<comment type="caution">
    <text evidence="1">The sequence shown here is derived from an EMBL/GenBank/DDBJ whole genome shotgun (WGS) entry which is preliminary data.</text>
</comment>
<gene>
    <name evidence="1" type="ORF">H1V43_16750</name>
</gene>
<evidence type="ECO:0000313" key="2">
    <source>
        <dbReference type="Proteomes" id="UP000586976"/>
    </source>
</evidence>
<reference evidence="1 2" key="1">
    <citation type="submission" date="2020-07" db="EMBL/GenBank/DDBJ databases">
        <title>Streptomyces isolated from Indian soil.</title>
        <authorList>
            <person name="Mandal S."/>
            <person name="Maiti P.K."/>
        </authorList>
    </citation>
    <scope>NUCLEOTIDE SEQUENCE [LARGE SCALE GENOMIC DNA]</scope>
    <source>
        <strain evidence="1 2">PSKA54</strain>
    </source>
</reference>
<dbReference type="Proteomes" id="UP000586976">
    <property type="component" value="Unassembled WGS sequence"/>
</dbReference>
<keyword evidence="2" id="KW-1185">Reference proteome</keyword>
<dbReference type="RefSeq" id="WP_181864884.1">
    <property type="nucleotide sequence ID" value="NZ_JACEQY010000017.1"/>
</dbReference>
<protein>
    <submittedName>
        <fullName evidence="1">Uncharacterized protein</fullName>
    </submittedName>
</protein>
<dbReference type="AlphaFoldDB" id="A0A7W2HGI5"/>
<name>A0A7W2HGI5_9ACTN</name>
<accession>A0A7W2HGI5</accession>
<evidence type="ECO:0000313" key="1">
    <source>
        <dbReference type="EMBL" id="MBA4863010.1"/>
    </source>
</evidence>
<organism evidence="1 2">
    <name type="scientific">Streptomyces himalayensis subsp. aureolus</name>
    <dbReference type="NCBI Taxonomy" id="2758039"/>
    <lineage>
        <taxon>Bacteria</taxon>
        <taxon>Bacillati</taxon>
        <taxon>Actinomycetota</taxon>
        <taxon>Actinomycetes</taxon>
        <taxon>Kitasatosporales</taxon>
        <taxon>Streptomycetaceae</taxon>
        <taxon>Streptomyces</taxon>
        <taxon>Streptomyces himalayensis</taxon>
    </lineage>
</organism>
<dbReference type="Gene3D" id="1.20.1270.90">
    <property type="entry name" value="AF1782-like"/>
    <property type="match status" value="1"/>
</dbReference>
<sequence length="67" mass="6663">MTSAETLGTETGDLSEADWTAASWADLTEAREAGVALRKTGANPTQAEVDAASDAIAAAVAALVAAE</sequence>
<proteinExistence type="predicted"/>